<gene>
    <name evidence="4" type="primary">LOC108985092</name>
</gene>
<keyword evidence="2" id="KW-0472">Membrane</keyword>
<keyword evidence="3" id="KW-1185">Reference proteome</keyword>
<organism evidence="3 4">
    <name type="scientific">Juglans regia</name>
    <name type="common">English walnut</name>
    <dbReference type="NCBI Taxonomy" id="51240"/>
    <lineage>
        <taxon>Eukaryota</taxon>
        <taxon>Viridiplantae</taxon>
        <taxon>Streptophyta</taxon>
        <taxon>Embryophyta</taxon>
        <taxon>Tracheophyta</taxon>
        <taxon>Spermatophyta</taxon>
        <taxon>Magnoliopsida</taxon>
        <taxon>eudicotyledons</taxon>
        <taxon>Gunneridae</taxon>
        <taxon>Pentapetalae</taxon>
        <taxon>rosids</taxon>
        <taxon>fabids</taxon>
        <taxon>Fagales</taxon>
        <taxon>Juglandaceae</taxon>
        <taxon>Juglans</taxon>
    </lineage>
</organism>
<sequence length="211" mass="23484">MTEELYANSPSGLHLRRDLEFAALKREQKRRAGRSSKCPVCVLAAIVILSIILLIFALTVLRTRSLDVELTSVTFKNLRYGVEKSPSFNATMVLEMTIKNMNFGQFEFENGLAYVKHRGVTVGKKTIGHGFVDARETMKLNLTVDVRSNNKPSDTDLSSDIGSGMLELSSYAKFRGTLRSVKIIEKIKSAELNCTMTLNLASGKSKDLRCK</sequence>
<evidence type="ECO:0000256" key="1">
    <source>
        <dbReference type="ARBA" id="ARBA00004370"/>
    </source>
</evidence>
<dbReference type="FunCoup" id="A0A2I4E078">
    <property type="interactions" value="9"/>
</dbReference>
<dbReference type="InterPro" id="IPR044839">
    <property type="entry name" value="NDR1-like"/>
</dbReference>
<dbReference type="Gramene" id="Jr02_17010_p1">
    <property type="protein sequence ID" value="cds.Jr02_17010_p1"/>
    <property type="gene ID" value="Jr02_17010"/>
</dbReference>
<dbReference type="KEGG" id="jre:108985092"/>
<dbReference type="GO" id="GO:0016020">
    <property type="term" value="C:membrane"/>
    <property type="evidence" value="ECO:0007669"/>
    <property type="project" value="UniProtKB-SubCell"/>
</dbReference>
<reference evidence="4" key="1">
    <citation type="submission" date="2025-08" db="UniProtKB">
        <authorList>
            <consortium name="RefSeq"/>
        </authorList>
    </citation>
    <scope>IDENTIFICATION</scope>
    <source>
        <tissue evidence="4">Leaves</tissue>
    </source>
</reference>
<comment type="subcellular location">
    <subcellularLocation>
        <location evidence="1">Membrane</location>
    </subcellularLocation>
</comment>
<name>A0A2I4E078_JUGRE</name>
<dbReference type="PANTHER" id="PTHR31234:SF65">
    <property type="entry name" value="LATE EMBRYOGENESIS ABUNDANT PROTEIN, LEA_2 SUBGROUP"/>
    <property type="match status" value="1"/>
</dbReference>
<dbReference type="Proteomes" id="UP000235220">
    <property type="component" value="Chromosome 2"/>
</dbReference>
<evidence type="ECO:0000313" key="4">
    <source>
        <dbReference type="RefSeq" id="XP_018812803.1"/>
    </source>
</evidence>
<dbReference type="GeneID" id="108985092"/>
<evidence type="ECO:0000256" key="2">
    <source>
        <dbReference type="ARBA" id="ARBA00023136"/>
    </source>
</evidence>
<protein>
    <submittedName>
        <fullName evidence="4">Late embryogenesis abundant protein At1g64065-like</fullName>
    </submittedName>
</protein>
<proteinExistence type="predicted"/>
<dbReference type="RefSeq" id="XP_018812803.1">
    <property type="nucleotide sequence ID" value="XM_018957258.2"/>
</dbReference>
<dbReference type="AlphaFoldDB" id="A0A2I4E078"/>
<dbReference type="GO" id="GO:0098542">
    <property type="term" value="P:defense response to other organism"/>
    <property type="evidence" value="ECO:0007669"/>
    <property type="project" value="InterPro"/>
</dbReference>
<evidence type="ECO:0000313" key="3">
    <source>
        <dbReference type="Proteomes" id="UP000235220"/>
    </source>
</evidence>
<accession>A0A2I4E078</accession>
<dbReference type="STRING" id="51240.A0A2I4E078"/>
<dbReference type="OrthoDB" id="1894389at2759"/>
<dbReference type="PANTHER" id="PTHR31234">
    <property type="entry name" value="LATE EMBRYOGENESIS ABUNDANT (LEA) HYDROXYPROLINE-RICH GLYCOPROTEIN FAMILY"/>
    <property type="match status" value="1"/>
</dbReference>